<protein>
    <submittedName>
        <fullName evidence="10">Mitochondrial import receptor subunit tom20</fullName>
    </submittedName>
</protein>
<dbReference type="InterPro" id="IPR023392">
    <property type="entry name" value="Tom20_dom_sf"/>
</dbReference>
<dbReference type="GO" id="GO:0005742">
    <property type="term" value="C:mitochondrial outer membrane translocase complex"/>
    <property type="evidence" value="ECO:0007669"/>
    <property type="project" value="InterPro"/>
</dbReference>
<organism evidence="10 11">
    <name type="scientific">Ramalina farinacea</name>
    <dbReference type="NCBI Taxonomy" id="258253"/>
    <lineage>
        <taxon>Eukaryota</taxon>
        <taxon>Fungi</taxon>
        <taxon>Dikarya</taxon>
        <taxon>Ascomycota</taxon>
        <taxon>Pezizomycotina</taxon>
        <taxon>Lecanoromycetes</taxon>
        <taxon>OSLEUM clade</taxon>
        <taxon>Lecanoromycetidae</taxon>
        <taxon>Lecanorales</taxon>
        <taxon>Lecanorineae</taxon>
        <taxon>Ramalinaceae</taxon>
        <taxon>Ramalina</taxon>
    </lineage>
</organism>
<evidence type="ECO:0000256" key="7">
    <source>
        <dbReference type="ARBA" id="ARBA00022989"/>
    </source>
</evidence>
<dbReference type="GO" id="GO:0006886">
    <property type="term" value="P:intracellular protein transport"/>
    <property type="evidence" value="ECO:0007669"/>
    <property type="project" value="InterPro"/>
</dbReference>
<dbReference type="SUPFAM" id="SSF47157">
    <property type="entry name" value="Mitochondrial import receptor subunit Tom20"/>
    <property type="match status" value="5"/>
</dbReference>
<keyword evidence="9" id="KW-0472">Membrane</keyword>
<dbReference type="InterPro" id="IPR002056">
    <property type="entry name" value="MAS20"/>
</dbReference>
<keyword evidence="7" id="KW-1133">Transmembrane helix</keyword>
<dbReference type="GO" id="GO:0030150">
    <property type="term" value="P:protein import into mitochondrial matrix"/>
    <property type="evidence" value="ECO:0007669"/>
    <property type="project" value="TreeGrafter"/>
</dbReference>
<dbReference type="EMBL" id="JAPUFD010000007">
    <property type="protein sequence ID" value="MDI1488204.1"/>
    <property type="molecule type" value="Genomic_DNA"/>
</dbReference>
<keyword evidence="4" id="KW-0812">Transmembrane</keyword>
<evidence type="ECO:0000313" key="11">
    <source>
        <dbReference type="Proteomes" id="UP001161017"/>
    </source>
</evidence>
<keyword evidence="8" id="KW-0496">Mitochondrion</keyword>
<reference evidence="10" key="1">
    <citation type="journal article" date="2023" name="Genome Biol. Evol.">
        <title>First Whole Genome Sequence and Flow Cytometry Genome Size Data for the Lichen-Forming Fungus Ramalina farinacea (Ascomycota).</title>
        <authorList>
            <person name="Llewellyn T."/>
            <person name="Mian S."/>
            <person name="Hill R."/>
            <person name="Leitch I.J."/>
            <person name="Gaya E."/>
        </authorList>
    </citation>
    <scope>NUCLEOTIDE SEQUENCE</scope>
    <source>
        <strain evidence="10">LIQ254RAFAR</strain>
    </source>
</reference>
<evidence type="ECO:0000256" key="9">
    <source>
        <dbReference type="ARBA" id="ARBA00023136"/>
    </source>
</evidence>
<sequence>MHQAHNDFPFNPTGGFGRELQSAMVKAKPDLTKKNQEVTQMNDVSLEDIQHALEEAKSQGVPADDEDREACFKQHFSQYEALSEDDSKRIEAAICFYRALKAFPALKDRSCLDGKHIPPPIMDIVLKMVALNQERNNLVRFPTEIKDKEAFFFQEIARGEALYLEPNQDESKKIEAAMCFYRAMRVYPEPENLMGIYQKTVPKPVLDALQEIIAISTAVATERIPYSTSIGEEAYFSKVREEEACFMQEFSRGQDLCQDEDQDERTRTEAAMCFYRALKAHPSPTDLIDVYDENIPRPVLYILGRILNGDPEVLERMMKGKADRLFQEVGQGARLCRDESKRIEAAECFYRALKICDSPKNQIEVFKAHFPKPVMDILLEMAYRDPRMKARIERNERANNAIQQINQGQMLCFDGSKRIEAAKCFYRALKMSDFPKEQMELFKDQFPKPVIDSLLEMLALDPDLNNSIRHGGPTGSP</sequence>
<dbReference type="Pfam" id="PF02064">
    <property type="entry name" value="MAS20"/>
    <property type="match status" value="5"/>
</dbReference>
<dbReference type="GO" id="GO:0030943">
    <property type="term" value="F:mitochondrion targeting sequence binding"/>
    <property type="evidence" value="ECO:0007669"/>
    <property type="project" value="TreeGrafter"/>
</dbReference>
<dbReference type="PRINTS" id="PR00351">
    <property type="entry name" value="OM20RECEPTOR"/>
</dbReference>
<keyword evidence="6" id="KW-0653">Protein transport</keyword>
<evidence type="ECO:0000313" key="10">
    <source>
        <dbReference type="EMBL" id="MDI1488204.1"/>
    </source>
</evidence>
<dbReference type="PANTHER" id="PTHR12430:SF0">
    <property type="entry name" value="TRANSLOCASE OF OUTER MITOCHONDRIAL MEMBRANE 20"/>
    <property type="match status" value="1"/>
</dbReference>
<dbReference type="PANTHER" id="PTHR12430">
    <property type="entry name" value="MITOCHONDRIAL IMPORT RECEPTOR SUBUNIT TOM20"/>
    <property type="match status" value="1"/>
</dbReference>
<dbReference type="GO" id="GO:0006605">
    <property type="term" value="P:protein targeting"/>
    <property type="evidence" value="ECO:0007669"/>
    <property type="project" value="InterPro"/>
</dbReference>
<proteinExistence type="inferred from homology"/>
<evidence type="ECO:0000256" key="5">
    <source>
        <dbReference type="ARBA" id="ARBA00022787"/>
    </source>
</evidence>
<accession>A0AA43TUE7</accession>
<evidence type="ECO:0000256" key="6">
    <source>
        <dbReference type="ARBA" id="ARBA00022927"/>
    </source>
</evidence>
<evidence type="ECO:0000256" key="4">
    <source>
        <dbReference type="ARBA" id="ARBA00022692"/>
    </source>
</evidence>
<evidence type="ECO:0000256" key="1">
    <source>
        <dbReference type="ARBA" id="ARBA00004572"/>
    </source>
</evidence>
<comment type="similarity">
    <text evidence="2">Belongs to the Tom20 family.</text>
</comment>
<dbReference type="GO" id="GO:0016031">
    <property type="term" value="P:tRNA import into mitochondrion"/>
    <property type="evidence" value="ECO:0007669"/>
    <property type="project" value="TreeGrafter"/>
</dbReference>
<dbReference type="GO" id="GO:0008320">
    <property type="term" value="F:protein transmembrane transporter activity"/>
    <property type="evidence" value="ECO:0007669"/>
    <property type="project" value="TreeGrafter"/>
</dbReference>
<evidence type="ECO:0000256" key="3">
    <source>
        <dbReference type="ARBA" id="ARBA00022448"/>
    </source>
</evidence>
<evidence type="ECO:0000256" key="8">
    <source>
        <dbReference type="ARBA" id="ARBA00023128"/>
    </source>
</evidence>
<dbReference type="Gene3D" id="1.20.960.10">
    <property type="entry name" value="Mitochondrial outer membrane translocase complex, subunit Tom20 domain"/>
    <property type="match status" value="4"/>
</dbReference>
<name>A0AA43TUE7_9LECA</name>
<keyword evidence="3" id="KW-0813">Transport</keyword>
<evidence type="ECO:0000256" key="2">
    <source>
        <dbReference type="ARBA" id="ARBA00005792"/>
    </source>
</evidence>
<gene>
    <name evidence="10" type="primary">TOM20_2</name>
    <name evidence="10" type="ORF">OHK93_007478</name>
</gene>
<keyword evidence="10" id="KW-0675">Receptor</keyword>
<keyword evidence="5" id="KW-1000">Mitochondrion outer membrane</keyword>
<dbReference type="Proteomes" id="UP001161017">
    <property type="component" value="Unassembled WGS sequence"/>
</dbReference>
<dbReference type="AlphaFoldDB" id="A0AA43TUE7"/>
<keyword evidence="11" id="KW-1185">Reference proteome</keyword>
<comment type="subcellular location">
    <subcellularLocation>
        <location evidence="1">Mitochondrion outer membrane</location>
        <topology evidence="1">Single-pass membrane protein</topology>
    </subcellularLocation>
</comment>
<comment type="caution">
    <text evidence="10">The sequence shown here is derived from an EMBL/GenBank/DDBJ whole genome shotgun (WGS) entry which is preliminary data.</text>
</comment>